<dbReference type="SUPFAM" id="SSF51206">
    <property type="entry name" value="cAMP-binding domain-like"/>
    <property type="match status" value="1"/>
</dbReference>
<dbReference type="Gene3D" id="2.60.120.10">
    <property type="entry name" value="Jelly Rolls"/>
    <property type="match status" value="1"/>
</dbReference>
<dbReference type="GO" id="GO:0016301">
    <property type="term" value="F:kinase activity"/>
    <property type="evidence" value="ECO:0007669"/>
    <property type="project" value="UniProtKB-KW"/>
</dbReference>
<dbReference type="CDD" id="cd14014">
    <property type="entry name" value="STKc_PknB_like"/>
    <property type="match status" value="1"/>
</dbReference>
<proteinExistence type="predicted"/>
<dbReference type="CDD" id="cd00038">
    <property type="entry name" value="CAP_ED"/>
    <property type="match status" value="1"/>
</dbReference>
<keyword evidence="2 5" id="KW-0547">Nucleotide-binding</keyword>
<reference evidence="8" key="1">
    <citation type="submission" date="2022-05" db="EMBL/GenBank/DDBJ databases">
        <title>An RpoN-dependent PEP-CTERM gene is involved in floc formation of an Aquincola tertiaricarbonis strain.</title>
        <authorList>
            <person name="Qiu D."/>
            <person name="Xia M."/>
        </authorList>
    </citation>
    <scope>NUCLEOTIDE SEQUENCE</scope>
    <source>
        <strain evidence="8">RN12</strain>
    </source>
</reference>
<dbReference type="SMART" id="SM00100">
    <property type="entry name" value="cNMP"/>
    <property type="match status" value="1"/>
</dbReference>
<protein>
    <submittedName>
        <fullName evidence="8">Serine/threonine-protein kinase</fullName>
    </submittedName>
</protein>
<dbReference type="PROSITE" id="PS00107">
    <property type="entry name" value="PROTEIN_KINASE_ATP"/>
    <property type="match status" value="1"/>
</dbReference>
<dbReference type="SUPFAM" id="SSF56112">
    <property type="entry name" value="Protein kinase-like (PK-like)"/>
    <property type="match status" value="1"/>
</dbReference>
<evidence type="ECO:0000259" key="6">
    <source>
        <dbReference type="PROSITE" id="PS50011"/>
    </source>
</evidence>
<dbReference type="Gene3D" id="3.30.200.20">
    <property type="entry name" value="Phosphorylase Kinase, domain 1"/>
    <property type="match status" value="1"/>
</dbReference>
<dbReference type="EMBL" id="CP097636">
    <property type="protein sequence ID" value="URI10066.1"/>
    <property type="molecule type" value="Genomic_DNA"/>
</dbReference>
<dbReference type="InterPro" id="IPR011009">
    <property type="entry name" value="Kinase-like_dom_sf"/>
</dbReference>
<dbReference type="Pfam" id="PF00069">
    <property type="entry name" value="Pkinase"/>
    <property type="match status" value="1"/>
</dbReference>
<evidence type="ECO:0000256" key="3">
    <source>
        <dbReference type="ARBA" id="ARBA00022777"/>
    </source>
</evidence>
<dbReference type="InterPro" id="IPR000719">
    <property type="entry name" value="Prot_kinase_dom"/>
</dbReference>
<feature type="binding site" evidence="5">
    <location>
        <position position="66"/>
    </location>
    <ligand>
        <name>ATP</name>
        <dbReference type="ChEBI" id="CHEBI:30616"/>
    </ligand>
</feature>
<evidence type="ECO:0000256" key="5">
    <source>
        <dbReference type="PROSITE-ProRule" id="PRU10141"/>
    </source>
</evidence>
<keyword evidence="9" id="KW-1185">Reference proteome</keyword>
<dbReference type="Pfam" id="PF00027">
    <property type="entry name" value="cNMP_binding"/>
    <property type="match status" value="1"/>
</dbReference>
<dbReference type="PROSITE" id="PS50042">
    <property type="entry name" value="CNMP_BINDING_3"/>
    <property type="match status" value="1"/>
</dbReference>
<dbReference type="InterPro" id="IPR000595">
    <property type="entry name" value="cNMP-bd_dom"/>
</dbReference>
<dbReference type="SMART" id="SM00220">
    <property type="entry name" value="S_TKc"/>
    <property type="match status" value="1"/>
</dbReference>
<gene>
    <name evidence="8" type="ORF">MW290_31520</name>
</gene>
<evidence type="ECO:0000256" key="2">
    <source>
        <dbReference type="ARBA" id="ARBA00022741"/>
    </source>
</evidence>
<evidence type="ECO:0000259" key="7">
    <source>
        <dbReference type="PROSITE" id="PS50042"/>
    </source>
</evidence>
<name>A0ABY4S9P1_AQUTE</name>
<dbReference type="RefSeq" id="WP_250198275.1">
    <property type="nucleotide sequence ID" value="NZ_CP097636.1"/>
</dbReference>
<keyword evidence="4 5" id="KW-0067">ATP-binding</keyword>
<evidence type="ECO:0000313" key="9">
    <source>
        <dbReference type="Proteomes" id="UP001056201"/>
    </source>
</evidence>
<dbReference type="InterPro" id="IPR018490">
    <property type="entry name" value="cNMP-bd_dom_sf"/>
</dbReference>
<keyword evidence="3 8" id="KW-0418">Kinase</keyword>
<dbReference type="InterPro" id="IPR014710">
    <property type="entry name" value="RmlC-like_jellyroll"/>
</dbReference>
<dbReference type="PROSITE" id="PS50011">
    <property type="entry name" value="PROTEIN_KINASE_DOM"/>
    <property type="match status" value="1"/>
</dbReference>
<accession>A0ABY4S9P1</accession>
<dbReference type="Gene3D" id="1.10.510.10">
    <property type="entry name" value="Transferase(Phosphotransferase) domain 1"/>
    <property type="match status" value="1"/>
</dbReference>
<sequence>MLAADRTTLLPAGTLPLPAPSPAPAADPHLPATIGKYRVSRRLGEGATSEVFLARDEFHQRDVALKRVSLPAHDGGAEPRYFEKFFAAEAALVGRLQHPNVVQIYDAVEDPVAPYLVMEYVPGYTLRRFCRADQLLSLEQIVEIGFKCAMALGYVYRQGLIHRDVKPANLLAVVDGDQVVDVKVTDFGSVLNLRSDRTQIFRVGSLAYMSPEQLDGSTLDCRADIYSLAAVLYHLIAGRPPFEADTQPAIMHQIYNEVPAPLTALRDGVPPTLDHLVRSALAKQRDDRPADWDAFAQGLSALVANREVPRGKLQGVLDSERFTLLRSLEFFAGFGDVELWEVVHRARWQRFKYGHALYKRGQEGNTFHIVAQGAVDVYREGNRVAELGAGTSVGEMAYLAPNPELRRHSADVLVTAPTTTVSFTPETLEQLSVGTRHLFDKAFIRVLVRRLHAAHEQLAHPRRIL</sequence>
<dbReference type="PANTHER" id="PTHR43289:SF6">
    <property type="entry name" value="SERINE_THREONINE-PROTEIN KINASE NEKL-3"/>
    <property type="match status" value="1"/>
</dbReference>
<dbReference type="InterPro" id="IPR017441">
    <property type="entry name" value="Protein_kinase_ATP_BS"/>
</dbReference>
<keyword evidence="1" id="KW-0808">Transferase</keyword>
<dbReference type="Proteomes" id="UP001056201">
    <property type="component" value="Chromosome 2"/>
</dbReference>
<feature type="domain" description="Protein kinase" evidence="6">
    <location>
        <begin position="37"/>
        <end position="303"/>
    </location>
</feature>
<dbReference type="PANTHER" id="PTHR43289">
    <property type="entry name" value="MITOGEN-ACTIVATED PROTEIN KINASE KINASE KINASE 20-RELATED"/>
    <property type="match status" value="1"/>
</dbReference>
<evidence type="ECO:0000256" key="1">
    <source>
        <dbReference type="ARBA" id="ARBA00022679"/>
    </source>
</evidence>
<evidence type="ECO:0000313" key="8">
    <source>
        <dbReference type="EMBL" id="URI10066.1"/>
    </source>
</evidence>
<organism evidence="8 9">
    <name type="scientific">Aquincola tertiaricarbonis</name>
    <dbReference type="NCBI Taxonomy" id="391953"/>
    <lineage>
        <taxon>Bacteria</taxon>
        <taxon>Pseudomonadati</taxon>
        <taxon>Pseudomonadota</taxon>
        <taxon>Betaproteobacteria</taxon>
        <taxon>Burkholderiales</taxon>
        <taxon>Sphaerotilaceae</taxon>
        <taxon>Aquincola</taxon>
    </lineage>
</organism>
<evidence type="ECO:0000256" key="4">
    <source>
        <dbReference type="ARBA" id="ARBA00022840"/>
    </source>
</evidence>
<feature type="domain" description="Cyclic nucleotide-binding" evidence="7">
    <location>
        <begin position="330"/>
        <end position="431"/>
    </location>
</feature>